<dbReference type="Gene3D" id="6.10.140.1110">
    <property type="match status" value="1"/>
</dbReference>
<comment type="caution">
    <text evidence="1">The sequence shown here is derived from an EMBL/GenBank/DDBJ whole genome shotgun (WGS) entry which is preliminary data.</text>
</comment>
<dbReference type="STRING" id="1236973.JCM9157_955"/>
<dbReference type="Proteomes" id="UP000018896">
    <property type="component" value="Unassembled WGS sequence"/>
</dbReference>
<sequence>MKVIRSITVKYIVTEQKKAEIIAQFEQNLLQTKREIEQLTFQLHKALHDAAEHQHYRIKERFQKDLTIREDKLKNIAFQINQAESLTIGMEIEGEKVDSILEVEIGQPWSNLNQPAEIIVKDGIIQEIREGR</sequence>
<reference evidence="1 2" key="1">
    <citation type="journal article" date="2014" name="Genome Announc.">
        <title>Draft Genome Sequences of Three Alkaliphilic Bacillus Strains, Bacillus wakoensis JCM 9140T, Bacillus akibai JCM 9157T, and Bacillus hemicellulosilyticus JCM 9152T.</title>
        <authorList>
            <person name="Yuki M."/>
            <person name="Oshima K."/>
            <person name="Suda W."/>
            <person name="Oshida Y."/>
            <person name="Kitamura K."/>
            <person name="Iida T."/>
            <person name="Hattori M."/>
            <person name="Ohkuma M."/>
        </authorList>
    </citation>
    <scope>NUCLEOTIDE SEQUENCE [LARGE SCALE GENOMIC DNA]</scope>
    <source>
        <strain evidence="1 2">JCM 9157</strain>
    </source>
</reference>
<evidence type="ECO:0008006" key="3">
    <source>
        <dbReference type="Google" id="ProtNLM"/>
    </source>
</evidence>
<dbReference type="OrthoDB" id="2375961at2"/>
<evidence type="ECO:0000313" key="2">
    <source>
        <dbReference type="Proteomes" id="UP000018896"/>
    </source>
</evidence>
<gene>
    <name evidence="1" type="ORF">JCM9157_955</name>
</gene>
<dbReference type="AlphaFoldDB" id="W4QQM4"/>
<keyword evidence="2" id="KW-1185">Reference proteome</keyword>
<proteinExistence type="predicted"/>
<dbReference type="InterPro" id="IPR021297">
    <property type="entry name" value="YlqD"/>
</dbReference>
<dbReference type="RefSeq" id="WP_035662591.1">
    <property type="nucleotide sequence ID" value="NZ_BAUV01000004.1"/>
</dbReference>
<dbReference type="eggNOG" id="ENOG5032CV6">
    <property type="taxonomic scope" value="Bacteria"/>
</dbReference>
<name>W4QQM4_HALA3</name>
<evidence type="ECO:0000313" key="1">
    <source>
        <dbReference type="EMBL" id="GAE33928.1"/>
    </source>
</evidence>
<dbReference type="Pfam" id="PF11068">
    <property type="entry name" value="YlqD"/>
    <property type="match status" value="1"/>
</dbReference>
<organism evidence="1 2">
    <name type="scientific">Halalkalibacter akibai (strain ATCC 43226 / DSM 21942 / CIP 109018 / JCM 9157 / 1139)</name>
    <name type="common">Bacillus akibai</name>
    <dbReference type="NCBI Taxonomy" id="1236973"/>
    <lineage>
        <taxon>Bacteria</taxon>
        <taxon>Bacillati</taxon>
        <taxon>Bacillota</taxon>
        <taxon>Bacilli</taxon>
        <taxon>Bacillales</taxon>
        <taxon>Bacillaceae</taxon>
        <taxon>Halalkalibacter</taxon>
    </lineage>
</organism>
<accession>W4QQM4</accession>
<dbReference type="EMBL" id="BAUV01000004">
    <property type="protein sequence ID" value="GAE33928.1"/>
    <property type="molecule type" value="Genomic_DNA"/>
</dbReference>
<protein>
    <recommendedName>
        <fullName evidence="3">YlqD protein</fullName>
    </recommendedName>
</protein>